<dbReference type="EMBL" id="LR798460">
    <property type="protein sequence ID" value="CAB5237947.1"/>
    <property type="molecule type" value="Genomic_DNA"/>
</dbReference>
<feature type="region of interest" description="Disordered" evidence="1">
    <location>
        <begin position="97"/>
        <end position="119"/>
    </location>
</feature>
<feature type="region of interest" description="Disordered" evidence="1">
    <location>
        <begin position="42"/>
        <end position="74"/>
    </location>
</feature>
<proteinExistence type="predicted"/>
<evidence type="ECO:0000313" key="2">
    <source>
        <dbReference type="EMBL" id="CAB5237947.1"/>
    </source>
</evidence>
<feature type="compositionally biased region" description="Low complexity" evidence="1">
    <location>
        <begin position="64"/>
        <end position="73"/>
    </location>
</feature>
<feature type="compositionally biased region" description="Gly residues" evidence="1">
    <location>
        <begin position="45"/>
        <end position="63"/>
    </location>
</feature>
<organism evidence="2">
    <name type="scientific">uncultured Caudovirales phage</name>
    <dbReference type="NCBI Taxonomy" id="2100421"/>
    <lineage>
        <taxon>Viruses</taxon>
        <taxon>Duplodnaviria</taxon>
        <taxon>Heunggongvirae</taxon>
        <taxon>Uroviricota</taxon>
        <taxon>Caudoviricetes</taxon>
        <taxon>Peduoviridae</taxon>
        <taxon>Maltschvirus</taxon>
        <taxon>Maltschvirus maltsch</taxon>
    </lineage>
</organism>
<protein>
    <submittedName>
        <fullName evidence="2">Uncharacterized protein</fullName>
    </submittedName>
</protein>
<sequence>MESIDYRVGLNVDPSSQSAAASLKADLQQIFDMISKINTTPVGFRSGGGGGTSSGGGMGGGGSRAASSAASASGLGGHIPPSPVGFGGFDVDDFTMFGGTPPPADPGAKGGRSSRNGESSWANWSKISGLNAIAYGIEDMYLGGIAGAVNNVPFAVQGLSSMLGFSAQTALATAGPAALLATGGYMAYRNRESIYEDLGISLPRDQSFLGVAEKNEQQKAQKLYDDAMYYADRYGSGSAVGRGYAATAADNLYELQAKAKTEVTPDQIAAFRLMGTSETRSQAERLASLSGYAGDYRAYFESSIKNNAESMAQIRKEAEESLRGKLTYSDPIRNRLFDTEAAVSAGVKSETESFVRSRAGEKTNSVVAALSGDTSAIVRLQEEAAKSGTTPERAKEINGLLEMSKKLSGMDRADLGRLRQEAGDPYADQKRALGSIRSRLTKAGASGESLEAMMSGFENEANAARGNAMETWEEKLTQNYGRYSKNIGAALGGIELNSGNRKARAMQVGNLKNQIYFDLINSGVPEGEAAKRAEELFNSGSNVNKKLVSDAQGNPMVFMNSIDAEQQMAVQSQFAGFTQIMMARSAYRQSMLMQMTRRGIRGAR</sequence>
<gene>
    <name evidence="2" type="ORF">UFOVP142_38</name>
</gene>
<name>A0A6J7XQC9_9CAUD</name>
<reference evidence="2" key="1">
    <citation type="submission" date="2020-05" db="EMBL/GenBank/DDBJ databases">
        <authorList>
            <person name="Chiriac C."/>
            <person name="Salcher M."/>
            <person name="Ghai R."/>
            <person name="Kavagutti S V."/>
        </authorList>
    </citation>
    <scope>NUCLEOTIDE SEQUENCE</scope>
</reference>
<accession>A0A6J7XQC9</accession>
<evidence type="ECO:0000256" key="1">
    <source>
        <dbReference type="SAM" id="MobiDB-lite"/>
    </source>
</evidence>